<evidence type="ECO:0000313" key="2">
    <source>
        <dbReference type="Proteomes" id="UP000029725"/>
    </source>
</evidence>
<dbReference type="Proteomes" id="UP000029725">
    <property type="component" value="Unassembled WGS sequence"/>
</dbReference>
<dbReference type="RefSeq" id="XP_013238520.1">
    <property type="nucleotide sequence ID" value="XM_013383066.1"/>
</dbReference>
<dbReference type="EMBL" id="JMKJ01000122">
    <property type="protein sequence ID" value="KGG52093.1"/>
    <property type="molecule type" value="Genomic_DNA"/>
</dbReference>
<accession>A0A098VSM8</accession>
<proteinExistence type="predicted"/>
<dbReference type="AlphaFoldDB" id="A0A098VSM8"/>
<dbReference type="InterPro" id="IPR050896">
    <property type="entry name" value="Mito_lipid_metab_GTPase"/>
</dbReference>
<evidence type="ECO:0000313" key="1">
    <source>
        <dbReference type="EMBL" id="KGG52093.1"/>
    </source>
</evidence>
<dbReference type="PANTHER" id="PTHR46434">
    <property type="entry name" value="GENETIC INTERACTOR OF PROHIBITINS 3, MITOCHONDRIAL"/>
    <property type="match status" value="1"/>
</dbReference>
<dbReference type="HOGENOM" id="CLU_452035_0_0_1"/>
<organism evidence="1 2">
    <name type="scientific">Mitosporidium daphniae</name>
    <dbReference type="NCBI Taxonomy" id="1485682"/>
    <lineage>
        <taxon>Eukaryota</taxon>
        <taxon>Fungi</taxon>
        <taxon>Fungi incertae sedis</taxon>
        <taxon>Microsporidia</taxon>
        <taxon>Mitosporidium</taxon>
    </lineage>
</organism>
<dbReference type="PANTHER" id="PTHR46434:SF1">
    <property type="entry name" value="GENETIC INTERACTOR OF PROHIBITINS 3, MITOCHONDRIAL"/>
    <property type="match status" value="1"/>
</dbReference>
<dbReference type="SUPFAM" id="SSF52540">
    <property type="entry name" value="P-loop containing nucleoside triphosphate hydrolases"/>
    <property type="match status" value="1"/>
</dbReference>
<dbReference type="OrthoDB" id="1696305at2759"/>
<protein>
    <recommendedName>
        <fullName evidence="3">G domain-containing protein</fullName>
    </recommendedName>
</protein>
<dbReference type="GO" id="GO:0005739">
    <property type="term" value="C:mitochondrion"/>
    <property type="evidence" value="ECO:0007669"/>
    <property type="project" value="TreeGrafter"/>
</dbReference>
<dbReference type="Gene3D" id="3.40.50.300">
    <property type="entry name" value="P-loop containing nucleotide triphosphate hydrolases"/>
    <property type="match status" value="1"/>
</dbReference>
<name>A0A098VSM8_9MICR</name>
<comment type="caution">
    <text evidence="1">The sequence shown here is derived from an EMBL/GenBank/DDBJ whole genome shotgun (WGS) entry which is preliminary data.</text>
</comment>
<reference evidence="1 2" key="1">
    <citation type="submission" date="2014-04" db="EMBL/GenBank/DDBJ databases">
        <title>A new species of microsporidia sheds light on the evolution of extreme parasitism.</title>
        <authorList>
            <person name="Haag K.L."/>
            <person name="James T.Y."/>
            <person name="Larsson R."/>
            <person name="Schaer T.M."/>
            <person name="Refardt D."/>
            <person name="Pombert J.-F."/>
            <person name="Ebert D."/>
        </authorList>
    </citation>
    <scope>NUCLEOTIDE SEQUENCE [LARGE SCALE GENOMIC DNA]</scope>
    <source>
        <strain evidence="1 2">UGP3</strain>
        <tissue evidence="1">Spores</tissue>
    </source>
</reference>
<evidence type="ECO:0008006" key="3">
    <source>
        <dbReference type="Google" id="ProtNLM"/>
    </source>
</evidence>
<keyword evidence="2" id="KW-1185">Reference proteome</keyword>
<dbReference type="VEuPathDB" id="MicrosporidiaDB:DI09_20p100"/>
<sequence>MNSPKALHAWPPGCWHRFSSHMFFSSISSLLTKFLEECSGCGAQFHENGLPGSPGYLPNLSSRRDKILQELEHARRSSPRNNALKGRQLSRLDMERIENRLNTTCVDDRPITSMLPEQPLGEGSVKRKKPAIPICQKCHNLLNKKESPGSNERSSISVITPLTKNVSIVNPNLWWEKFLATYNAKRAIFCLLVDSTDFPTSWATFHDQSHQPGKLISHLQSMEDIQVIIALTKIDLLPLSITGDEKELAKFRNHVKEWAATELIKRPVFDVVPVSAKSGFNCHNMIASLTKAASILMRGKPPSAKASIYLVGPTNSGKSKLWTKIINTKRFFENKCDTAEPKISISTLSPGTTVGFFSASLHYAHDFTKTVAQESGSFAKNSKKSVLIDTPGVFPFGWIPRFLTLSSLEKLFSSSSPFKANRYLVLKGQSMWIGPLVRIDLCSNTHAEKEQDGHKHFTNFVIFATRKLPIHINRTFAEAEKEYQRLKKEQTSPLTQKQLKNVEIPELKVALDGVEIPKGPIRIPGIEIALSGIGWIAISHAVSGNDDGIFLRVWTPEGVGAYLRPNPLFLNSIKESVKAKADQQKRILFKTLNCRPKMISNPKT</sequence>
<dbReference type="InterPro" id="IPR027417">
    <property type="entry name" value="P-loop_NTPase"/>
</dbReference>
<gene>
    <name evidence="1" type="ORF">DI09_20p100</name>
</gene>
<dbReference type="GeneID" id="25259001"/>